<comment type="caution">
    <text evidence="5">The sequence shown here is derived from an EMBL/GenBank/DDBJ whole genome shotgun (WGS) entry which is preliminary data.</text>
</comment>
<evidence type="ECO:0000256" key="1">
    <source>
        <dbReference type="ARBA" id="ARBA00006914"/>
    </source>
</evidence>
<dbReference type="InterPro" id="IPR003593">
    <property type="entry name" value="AAA+_ATPase"/>
</dbReference>
<dbReference type="SUPFAM" id="SSF52540">
    <property type="entry name" value="P-loop containing nucleoside triphosphate hydrolases"/>
    <property type="match status" value="1"/>
</dbReference>
<dbReference type="AlphaFoldDB" id="A0A5S4F0B1"/>
<name>A0A5S4F0B1_9ACTN</name>
<dbReference type="EMBL" id="VCKX01000581">
    <property type="protein sequence ID" value="TMR09458.1"/>
    <property type="molecule type" value="Genomic_DNA"/>
</dbReference>
<protein>
    <submittedName>
        <fullName evidence="5">ATP-binding protein</fullName>
    </submittedName>
</protein>
<keyword evidence="2" id="KW-0547">Nucleotide-binding</keyword>
<proteinExistence type="inferred from homology"/>
<dbReference type="InterPro" id="IPR027417">
    <property type="entry name" value="P-loop_NTPase"/>
</dbReference>
<dbReference type="CDD" id="cd19481">
    <property type="entry name" value="RecA-like_protease"/>
    <property type="match status" value="1"/>
</dbReference>
<comment type="similarity">
    <text evidence="1">Belongs to the AAA ATPase family.</text>
</comment>
<reference evidence="5 6" key="1">
    <citation type="submission" date="2019-05" db="EMBL/GenBank/DDBJ databases">
        <title>Draft genome sequence of Nonomuraea zeae DSM 100528.</title>
        <authorList>
            <person name="Saricaoglu S."/>
            <person name="Isik K."/>
        </authorList>
    </citation>
    <scope>NUCLEOTIDE SEQUENCE [LARGE SCALE GENOMIC DNA]</scope>
    <source>
        <strain evidence="5 6">DSM 100528</strain>
    </source>
</reference>
<evidence type="ECO:0000313" key="6">
    <source>
        <dbReference type="Proteomes" id="UP000306628"/>
    </source>
</evidence>
<dbReference type="Pfam" id="PF00004">
    <property type="entry name" value="AAA"/>
    <property type="match status" value="1"/>
</dbReference>
<evidence type="ECO:0000313" key="5">
    <source>
        <dbReference type="EMBL" id="TMR09458.1"/>
    </source>
</evidence>
<feature type="domain" description="AAA+ ATPase" evidence="4">
    <location>
        <begin position="365"/>
        <end position="497"/>
    </location>
</feature>
<evidence type="ECO:0000256" key="3">
    <source>
        <dbReference type="ARBA" id="ARBA00022840"/>
    </source>
</evidence>
<dbReference type="OrthoDB" id="9802352at2"/>
<evidence type="ECO:0000259" key="4">
    <source>
        <dbReference type="SMART" id="SM00382"/>
    </source>
</evidence>
<dbReference type="Proteomes" id="UP000306628">
    <property type="component" value="Unassembled WGS sequence"/>
</dbReference>
<dbReference type="RefSeq" id="WP_138698952.1">
    <property type="nucleotide sequence ID" value="NZ_VCKX01000581.1"/>
</dbReference>
<dbReference type="Gene3D" id="3.40.50.300">
    <property type="entry name" value="P-loop containing nucleotide triphosphate hydrolases"/>
    <property type="match status" value="1"/>
</dbReference>
<keyword evidence="3 5" id="KW-0067">ATP-binding</keyword>
<dbReference type="SMART" id="SM00382">
    <property type="entry name" value="AAA"/>
    <property type="match status" value="1"/>
</dbReference>
<evidence type="ECO:0000256" key="2">
    <source>
        <dbReference type="ARBA" id="ARBA00022741"/>
    </source>
</evidence>
<dbReference type="GO" id="GO:0016887">
    <property type="term" value="F:ATP hydrolysis activity"/>
    <property type="evidence" value="ECO:0007669"/>
    <property type="project" value="InterPro"/>
</dbReference>
<dbReference type="InterPro" id="IPR050221">
    <property type="entry name" value="26S_Proteasome_ATPase"/>
</dbReference>
<dbReference type="InterPro" id="IPR003959">
    <property type="entry name" value="ATPase_AAA_core"/>
</dbReference>
<gene>
    <name evidence="5" type="ORF">ETD85_61395</name>
</gene>
<dbReference type="PANTHER" id="PTHR23073">
    <property type="entry name" value="26S PROTEASOME REGULATORY SUBUNIT"/>
    <property type="match status" value="1"/>
</dbReference>
<keyword evidence="6" id="KW-1185">Reference proteome</keyword>
<dbReference type="GO" id="GO:0005524">
    <property type="term" value="F:ATP binding"/>
    <property type="evidence" value="ECO:0007669"/>
    <property type="project" value="UniProtKB-KW"/>
</dbReference>
<sequence>METDLLLLAGLPEEHEGLADTFRSMNPRSEPTPTIGLAALLTGDRAGLRRLLAQGPAVRHGMLRLTDGPTFHERGLIVADRLWDALAGHDAWPEHLSRVDVGAVPPGLDGWLALPQVRHAVRALGSADARTLLVAAADETIALSRCAALAHAAGRPVVGVRAAADDRAAITALVAHAAARDAVPLLVVETAGGTGTTGGEAAGGGPARLDLTGVPGPVLVWAPSMALRPAGQRPLLGVPSGPVPVEDRRTAWRAALPGPPGQDAALTARHPLDPALTAAVGEDVRSLSRLSGTGAGPREATETIRCRAGAELPDGVRLSSPAAGWDRLVLPGEPAAQLRDAVARLEHSALVLDEWGLRERARAGHGVRLLLTGAPGTGKSLAAEVIATAAGTDLMAVDVSQVVSKWLGETEKNLAAIFDAAERVQAVLLLDEADALFAARTAISGAHDRWANLETAYLLQRMDRFDGMAVLTSNLRANIDPAFLRRMDFVVEFPLPDEARRRELWRLHLPARPIADDSALDLLASVYPVPGAWIRNAAVAAAFLAAQDGATIRPAHLIKALAREYAKAGRPFPGVPAGIAGDREEQS</sequence>
<accession>A0A5S4F0B1</accession>
<organism evidence="5 6">
    <name type="scientific">Nonomuraea zeae</name>
    <dbReference type="NCBI Taxonomy" id="1642303"/>
    <lineage>
        <taxon>Bacteria</taxon>
        <taxon>Bacillati</taxon>
        <taxon>Actinomycetota</taxon>
        <taxon>Actinomycetes</taxon>
        <taxon>Streptosporangiales</taxon>
        <taxon>Streptosporangiaceae</taxon>
        <taxon>Nonomuraea</taxon>
    </lineage>
</organism>